<evidence type="ECO:0000256" key="1">
    <source>
        <dbReference type="SAM" id="MobiDB-lite"/>
    </source>
</evidence>
<dbReference type="Proteomes" id="UP001163846">
    <property type="component" value="Unassembled WGS sequence"/>
</dbReference>
<feature type="chain" id="PRO_5041277791" evidence="3">
    <location>
        <begin position="19"/>
        <end position="236"/>
    </location>
</feature>
<accession>A0AA38UI84</accession>
<comment type="caution">
    <text evidence="4">The sequence shown here is derived from an EMBL/GenBank/DDBJ whole genome shotgun (WGS) entry which is preliminary data.</text>
</comment>
<feature type="transmembrane region" description="Helical" evidence="2">
    <location>
        <begin position="186"/>
        <end position="204"/>
    </location>
</feature>
<dbReference type="EMBL" id="MU806137">
    <property type="protein sequence ID" value="KAJ3839282.1"/>
    <property type="molecule type" value="Genomic_DNA"/>
</dbReference>
<organism evidence="4 5">
    <name type="scientific">Lentinula raphanica</name>
    <dbReference type="NCBI Taxonomy" id="153919"/>
    <lineage>
        <taxon>Eukaryota</taxon>
        <taxon>Fungi</taxon>
        <taxon>Dikarya</taxon>
        <taxon>Basidiomycota</taxon>
        <taxon>Agaricomycotina</taxon>
        <taxon>Agaricomycetes</taxon>
        <taxon>Agaricomycetidae</taxon>
        <taxon>Agaricales</taxon>
        <taxon>Marasmiineae</taxon>
        <taxon>Omphalotaceae</taxon>
        <taxon>Lentinula</taxon>
    </lineage>
</organism>
<sequence>MKAVAFASVVALVSGALAQDFTINTPGSLTECEPVLLSWTGGKGAVYPSGSPTTNLETLTTTNSTSFTWEVNVASGQSIGFSVLDSTGEQKQTAAVPIQAGSTTDCLNQSLSGSAGPTSSSSGSGSATSTGSGTTTTGTSYVVFIAVCTTGSYSPSIVPIQAAVPHRPALLVPPPTPLPMEPPLKLLSLVLPVLLALSLVLSSLNVDNHLLRIFVVSRLPLLAIKKYHFIRLILFA</sequence>
<keyword evidence="2" id="KW-0812">Transmembrane</keyword>
<evidence type="ECO:0000256" key="3">
    <source>
        <dbReference type="SAM" id="SignalP"/>
    </source>
</evidence>
<evidence type="ECO:0000313" key="4">
    <source>
        <dbReference type="EMBL" id="KAJ3839282.1"/>
    </source>
</evidence>
<keyword evidence="2" id="KW-1133">Transmembrane helix</keyword>
<dbReference type="PANTHER" id="PTHR37487:SF2">
    <property type="entry name" value="EXPRESSED PROTEIN"/>
    <property type="match status" value="1"/>
</dbReference>
<evidence type="ECO:0000313" key="5">
    <source>
        <dbReference type="Proteomes" id="UP001163846"/>
    </source>
</evidence>
<dbReference type="AlphaFoldDB" id="A0AA38UI84"/>
<feature type="compositionally biased region" description="Low complexity" evidence="1">
    <location>
        <begin position="112"/>
        <end position="135"/>
    </location>
</feature>
<reference evidence="4" key="1">
    <citation type="submission" date="2022-08" db="EMBL/GenBank/DDBJ databases">
        <authorList>
            <consortium name="DOE Joint Genome Institute"/>
            <person name="Min B."/>
            <person name="Riley R."/>
            <person name="Sierra-Patev S."/>
            <person name="Naranjo-Ortiz M."/>
            <person name="Looney B."/>
            <person name="Konkel Z."/>
            <person name="Slot J.C."/>
            <person name="Sakamoto Y."/>
            <person name="Steenwyk J.L."/>
            <person name="Rokas A."/>
            <person name="Carro J."/>
            <person name="Camarero S."/>
            <person name="Ferreira P."/>
            <person name="Molpeceres G."/>
            <person name="Ruiz-Duenas F.J."/>
            <person name="Serrano A."/>
            <person name="Henrissat B."/>
            <person name="Drula E."/>
            <person name="Hughes K.W."/>
            <person name="Mata J.L."/>
            <person name="Ishikawa N.K."/>
            <person name="Vargas-Isla R."/>
            <person name="Ushijima S."/>
            <person name="Smith C.A."/>
            <person name="Ahrendt S."/>
            <person name="Andreopoulos W."/>
            <person name="He G."/>
            <person name="Labutti K."/>
            <person name="Lipzen A."/>
            <person name="Ng V."/>
            <person name="Sandor L."/>
            <person name="Barry K."/>
            <person name="Martinez A.T."/>
            <person name="Xiao Y."/>
            <person name="Gibbons J.G."/>
            <person name="Terashima K."/>
            <person name="Hibbett D.S."/>
            <person name="Grigoriev I.V."/>
        </authorList>
    </citation>
    <scope>NUCLEOTIDE SEQUENCE</scope>
    <source>
        <strain evidence="4">TFB9207</strain>
    </source>
</reference>
<protein>
    <submittedName>
        <fullName evidence="4">Uncharacterized protein</fullName>
    </submittedName>
</protein>
<keyword evidence="5" id="KW-1185">Reference proteome</keyword>
<proteinExistence type="predicted"/>
<keyword evidence="2" id="KW-0472">Membrane</keyword>
<keyword evidence="3" id="KW-0732">Signal</keyword>
<evidence type="ECO:0000256" key="2">
    <source>
        <dbReference type="SAM" id="Phobius"/>
    </source>
</evidence>
<feature type="region of interest" description="Disordered" evidence="1">
    <location>
        <begin position="107"/>
        <end position="135"/>
    </location>
</feature>
<gene>
    <name evidence="4" type="ORF">F5878DRAFT_131579</name>
</gene>
<dbReference type="PANTHER" id="PTHR37487">
    <property type="entry name" value="CHROMOSOME 1, WHOLE GENOME SHOTGUN SEQUENCE"/>
    <property type="match status" value="1"/>
</dbReference>
<feature type="signal peptide" evidence="3">
    <location>
        <begin position="1"/>
        <end position="18"/>
    </location>
</feature>
<name>A0AA38UI84_9AGAR</name>